<proteinExistence type="predicted"/>
<dbReference type="Pfam" id="PF07536">
    <property type="entry name" value="HWE_HK"/>
    <property type="match status" value="1"/>
</dbReference>
<dbReference type="Gene3D" id="3.30.450.20">
    <property type="entry name" value="PAS domain"/>
    <property type="match status" value="1"/>
</dbReference>
<dbReference type="PATRIC" id="fig|1348774.3.peg.1440"/>
<evidence type="ECO:0000256" key="6">
    <source>
        <dbReference type="ARBA" id="ARBA00022777"/>
    </source>
</evidence>
<evidence type="ECO:0000256" key="3">
    <source>
        <dbReference type="ARBA" id="ARBA00022553"/>
    </source>
</evidence>
<evidence type="ECO:0000256" key="4">
    <source>
        <dbReference type="ARBA" id="ARBA00022679"/>
    </source>
</evidence>
<keyword evidence="9" id="KW-1185">Reference proteome</keyword>
<dbReference type="Proteomes" id="UP000035287">
    <property type="component" value="Chromosome"/>
</dbReference>
<keyword evidence="5" id="KW-0547">Nucleotide-binding</keyword>
<evidence type="ECO:0000313" key="9">
    <source>
        <dbReference type="Proteomes" id="UP000035287"/>
    </source>
</evidence>
<dbReference type="RefSeq" id="WP_047820455.1">
    <property type="nucleotide sequence ID" value="NZ_JACIEL010000011.1"/>
</dbReference>
<dbReference type="KEGG" id="cna:AB433_06890"/>
<organism evidence="8 9">
    <name type="scientific">Croceicoccus naphthovorans</name>
    <dbReference type="NCBI Taxonomy" id="1348774"/>
    <lineage>
        <taxon>Bacteria</taxon>
        <taxon>Pseudomonadati</taxon>
        <taxon>Pseudomonadota</taxon>
        <taxon>Alphaproteobacteria</taxon>
        <taxon>Sphingomonadales</taxon>
        <taxon>Erythrobacteraceae</taxon>
        <taxon>Croceicoccus</taxon>
    </lineage>
</organism>
<evidence type="ECO:0000256" key="5">
    <source>
        <dbReference type="ARBA" id="ARBA00022741"/>
    </source>
</evidence>
<dbReference type="InterPro" id="IPR035965">
    <property type="entry name" value="PAS-like_dom_sf"/>
</dbReference>
<evidence type="ECO:0000256" key="1">
    <source>
        <dbReference type="ARBA" id="ARBA00000085"/>
    </source>
</evidence>
<dbReference type="InterPro" id="IPR013656">
    <property type="entry name" value="PAS_4"/>
</dbReference>
<dbReference type="SUPFAM" id="SSF55785">
    <property type="entry name" value="PYP-like sensor domain (PAS domain)"/>
    <property type="match status" value="1"/>
</dbReference>
<accession>A0A0G3XDZ9</accession>
<evidence type="ECO:0000256" key="2">
    <source>
        <dbReference type="ARBA" id="ARBA00012438"/>
    </source>
</evidence>
<dbReference type="Gene3D" id="3.30.565.10">
    <property type="entry name" value="Histidine kinase-like ATPase, C-terminal domain"/>
    <property type="match status" value="1"/>
</dbReference>
<dbReference type="InterPro" id="IPR036890">
    <property type="entry name" value="HATPase_C_sf"/>
</dbReference>
<keyword evidence="4" id="KW-0808">Transferase</keyword>
<dbReference type="STRING" id="1348774.AB433_06890"/>
<protein>
    <recommendedName>
        <fullName evidence="2">histidine kinase</fullName>
        <ecNumber evidence="2">2.7.13.3</ecNumber>
    </recommendedName>
</protein>
<keyword evidence="7" id="KW-0067">ATP-binding</keyword>
<evidence type="ECO:0000256" key="7">
    <source>
        <dbReference type="ARBA" id="ARBA00022840"/>
    </source>
</evidence>
<evidence type="ECO:0000313" key="8">
    <source>
        <dbReference type="EMBL" id="AKM09770.1"/>
    </source>
</evidence>
<dbReference type="GO" id="GO:0005524">
    <property type="term" value="F:ATP binding"/>
    <property type="evidence" value="ECO:0007669"/>
    <property type="project" value="UniProtKB-KW"/>
</dbReference>
<keyword evidence="6" id="KW-0418">Kinase</keyword>
<reference evidence="8 9" key="1">
    <citation type="submission" date="2015-06" db="EMBL/GenBank/DDBJ databases">
        <authorList>
            <person name="Zeng Y."/>
            <person name="Huang Y."/>
        </authorList>
    </citation>
    <scope>NUCLEOTIDE SEQUENCE [LARGE SCALE GENOMIC DNA]</scope>
    <source>
        <strain evidence="8 9">PQ-2</strain>
    </source>
</reference>
<dbReference type="SMART" id="SM00911">
    <property type="entry name" value="HWE_HK"/>
    <property type="match status" value="1"/>
</dbReference>
<dbReference type="Pfam" id="PF08448">
    <property type="entry name" value="PAS_4"/>
    <property type="match status" value="1"/>
</dbReference>
<name>A0A0G3XDZ9_9SPHN</name>
<dbReference type="AlphaFoldDB" id="A0A0G3XDZ9"/>
<sequence>MGQLSKGSDARAMHAMVDAYDWSSNPLGPRADWPRELEATVQQILDSEFPAALVWGADLITIYNDAFRPILGKKQEALGRSFSDIWAEAWDEIGPIADRALAGESTFIENFPLIINRAGRPEQAHFTFCYSPLRLADGTVQGMLDTVIETTRTVEVQGELTLVNEELAHRLKNSLAIVQAIASQTLRDSCEDEAFESFQHRLGALAHAHEVLLQQDWSTGSLRNAVRASLEPHVDLERVAISGIDLSIGSKTTMALSMMLHELATNAVKYGAMSSKSGTVAISWAMDGPDMAFRWVESGGPRVEAPPSMGFGSRLIRRGFGGEHSGELSFDPGGISFVIKTPVVELAR</sequence>
<dbReference type="PANTHER" id="PTHR41523:SF7">
    <property type="entry name" value="HISTIDINE KINASE"/>
    <property type="match status" value="1"/>
</dbReference>
<gene>
    <name evidence="8" type="ORF">AB433_06890</name>
</gene>
<dbReference type="SUPFAM" id="SSF55874">
    <property type="entry name" value="ATPase domain of HSP90 chaperone/DNA topoisomerase II/histidine kinase"/>
    <property type="match status" value="1"/>
</dbReference>
<dbReference type="EC" id="2.7.13.3" evidence="2"/>
<dbReference type="InterPro" id="IPR011102">
    <property type="entry name" value="Sig_transdc_His_kinase_HWE"/>
</dbReference>
<comment type="catalytic activity">
    <reaction evidence="1">
        <text>ATP + protein L-histidine = ADP + protein N-phospho-L-histidine.</text>
        <dbReference type="EC" id="2.7.13.3"/>
    </reaction>
</comment>
<dbReference type="PANTHER" id="PTHR41523">
    <property type="entry name" value="TWO-COMPONENT SYSTEM SENSOR PROTEIN"/>
    <property type="match status" value="1"/>
</dbReference>
<dbReference type="EMBL" id="CP011770">
    <property type="protein sequence ID" value="AKM09770.1"/>
    <property type="molecule type" value="Genomic_DNA"/>
</dbReference>
<keyword evidence="3" id="KW-0597">Phosphoprotein</keyword>
<dbReference type="GO" id="GO:0004673">
    <property type="term" value="F:protein histidine kinase activity"/>
    <property type="evidence" value="ECO:0007669"/>
    <property type="project" value="UniProtKB-EC"/>
</dbReference>